<protein>
    <recommendedName>
        <fullName evidence="3">Methyltransferase type 11 domain-containing protein</fullName>
    </recommendedName>
</protein>
<dbReference type="OrthoDB" id="2013972at2759"/>
<evidence type="ECO:0000313" key="1">
    <source>
        <dbReference type="EMBL" id="TKA75632.1"/>
    </source>
</evidence>
<evidence type="ECO:0000313" key="2">
    <source>
        <dbReference type="Proteomes" id="UP000308768"/>
    </source>
</evidence>
<dbReference type="Proteomes" id="UP000308768">
    <property type="component" value="Unassembled WGS sequence"/>
</dbReference>
<sequence length="897" mass="97315">MSQKRPRDGGKEQGAAAKAPTLDVEAVGVLSEVIGTNADVKVESIDVTTAVPKDVLVRPLLKEALVADVVLLLSSEVVVASATEELVLSSPVGDVKEDLSLSLNEVVDDSSLSLKEEVVAFEVIVAEATEETVLSLSGDDADEALSSKVVDECSSLSLSLRDDDVKPRVAVAEAVGATVLSFSLKDVDEVLSFSLKEDVDVLEAIVGEAAEELVLSLSLKSVDEDWSLSSDDAYDDLSLPSEEGAVALADVIDVVVVHTSETTEKLVDEVETTVAFEDEDVDLWNSETTDMFVEVDLVHLIEMIGETIVEFIDMAGRPDAEPLGIGVDMEALRDMDGKPDTGIPDVEDAVEELNDADGDPEADGVAGMELKKMLEDFIDINGDPETADEIDEVTRFDPVLEEFNDMDEDPEMVDSMTVEFAVSGPATVLEELIDTEGDCEADQSIVIAIETVLEGNAPTESELCQQMCRTMQIASAKTPESGPQYAGLGMGRISVAVEMNTQILPEIVVVLPYGDPEVANELASAEHDGLLDVETMLLSCNVKEAVGYTQRLVVVALLLGVDVVVLFDTGDTNDSEVVPDSGRTKDDPVPIVAVVLTDVGTSLIVMYYMHPIIGPLFRPIPLIGLTTTTFVAALAIASRRSSSMSSSHEASSSWPTKVYTPRYQSWPYTSRDFARQDESTDTDFYSAPRFVTHIDDHAIQTLRSYYETVLPRRGRILDFCSSWISHYPAEIEEATRSGELTVVGLGMNKAELDANPVLRKENRLLADLNVQPKIPDKAGNDFDAATCVVSIDYLTKPKEVLESLRQRTKEGGMVHLIISNRCFPTKAMGRWLRVGEEERLNMVGDYLHFAGWKNIEIVDLSSAEEGREPPSGIAGLMQFIGMGGHDPLWVVRGRNTQ</sequence>
<dbReference type="AlphaFoldDB" id="A0A4U0XFH0"/>
<dbReference type="PANTHER" id="PTHR43036">
    <property type="entry name" value="OSJNBB0011N17.9 PROTEIN"/>
    <property type="match status" value="1"/>
</dbReference>
<dbReference type="InterPro" id="IPR029063">
    <property type="entry name" value="SAM-dependent_MTases_sf"/>
</dbReference>
<gene>
    <name evidence="1" type="ORF">B0A49_02321</name>
</gene>
<evidence type="ECO:0008006" key="3">
    <source>
        <dbReference type="Google" id="ProtNLM"/>
    </source>
</evidence>
<dbReference type="Gene3D" id="3.40.50.150">
    <property type="entry name" value="Vaccinia Virus protein VP39"/>
    <property type="match status" value="1"/>
</dbReference>
<name>A0A4U0XFH0_9PEZI</name>
<organism evidence="1 2">
    <name type="scientific">Cryomyces minteri</name>
    <dbReference type="NCBI Taxonomy" id="331657"/>
    <lineage>
        <taxon>Eukaryota</taxon>
        <taxon>Fungi</taxon>
        <taxon>Dikarya</taxon>
        <taxon>Ascomycota</taxon>
        <taxon>Pezizomycotina</taxon>
        <taxon>Dothideomycetes</taxon>
        <taxon>Dothideomycetes incertae sedis</taxon>
        <taxon>Cryomyces</taxon>
    </lineage>
</organism>
<comment type="caution">
    <text evidence="1">The sequence shown here is derived from an EMBL/GenBank/DDBJ whole genome shotgun (WGS) entry which is preliminary data.</text>
</comment>
<keyword evidence="2" id="KW-1185">Reference proteome</keyword>
<dbReference type="EMBL" id="NAJN01000280">
    <property type="protein sequence ID" value="TKA75632.1"/>
    <property type="molecule type" value="Genomic_DNA"/>
</dbReference>
<dbReference type="PANTHER" id="PTHR43036:SF2">
    <property type="entry name" value="OS04G0481300 PROTEIN"/>
    <property type="match status" value="1"/>
</dbReference>
<proteinExistence type="predicted"/>
<reference evidence="1 2" key="1">
    <citation type="submission" date="2017-03" db="EMBL/GenBank/DDBJ databases">
        <title>Genomes of endolithic fungi from Antarctica.</title>
        <authorList>
            <person name="Coleine C."/>
            <person name="Masonjones S."/>
            <person name="Stajich J.E."/>
        </authorList>
    </citation>
    <scope>NUCLEOTIDE SEQUENCE [LARGE SCALE GENOMIC DNA]</scope>
    <source>
        <strain evidence="1 2">CCFEE 5187</strain>
    </source>
</reference>
<accession>A0A4U0XFH0</accession>
<dbReference type="SUPFAM" id="SSF53335">
    <property type="entry name" value="S-adenosyl-L-methionine-dependent methyltransferases"/>
    <property type="match status" value="1"/>
</dbReference>